<organism evidence="7 8">
    <name type="scientific">Haloferax volcanii</name>
    <name type="common">Halobacterium volcanii</name>
    <dbReference type="NCBI Taxonomy" id="2246"/>
    <lineage>
        <taxon>Archaea</taxon>
        <taxon>Methanobacteriati</taxon>
        <taxon>Methanobacteriota</taxon>
        <taxon>Stenosarchaea group</taxon>
        <taxon>Halobacteria</taxon>
        <taxon>Halobacteriales</taxon>
        <taxon>Haloferacaceae</taxon>
        <taxon>Haloferax</taxon>
    </lineage>
</organism>
<gene>
    <name evidence="7" type="ORF">GOC85_14840</name>
</gene>
<sequence>MADDWYETVYENKHESINEFIKRKQVTGRSERTLNAYSRILKKFYHEEFPELKPEDTEVHHIEDYVMRLAQRDLSQNTKRRYLESLSAFFSYAMKRPRFEKITGNPAAVVLEEIPKQVRDRPDCATWENGRQIIHNISDPRDKTVATVLAKTGCRLTEALEIKMDDLMLEEGFIRLRKRKGGKQTVVPIDQETIKAIQRFQFIRNGRGTDYLFVSIRGERVSKTSVQRAVKNAAEEAEIMESGEDRFHKKFTPHTYRTVFTTLMRNQGMLDHILRYIRGDSNDETMDIYTRVDRSQARQQYLNCIKTLKL</sequence>
<feature type="domain" description="Core-binding (CB)" evidence="6">
    <location>
        <begin position="11"/>
        <end position="94"/>
    </location>
</feature>
<evidence type="ECO:0000259" key="6">
    <source>
        <dbReference type="PROSITE" id="PS51900"/>
    </source>
</evidence>
<dbReference type="RefSeq" id="WP_170076728.1">
    <property type="nucleotide sequence ID" value="NZ_WOWC01000001.1"/>
</dbReference>
<dbReference type="PANTHER" id="PTHR30349">
    <property type="entry name" value="PHAGE INTEGRASE-RELATED"/>
    <property type="match status" value="1"/>
</dbReference>
<dbReference type="Gene3D" id="1.10.443.10">
    <property type="entry name" value="Intergrase catalytic core"/>
    <property type="match status" value="1"/>
</dbReference>
<keyword evidence="1" id="KW-0229">DNA integration</keyword>
<dbReference type="Pfam" id="PF00589">
    <property type="entry name" value="Phage_integrase"/>
    <property type="match status" value="1"/>
</dbReference>
<dbReference type="AlphaFoldDB" id="A0A847TDP5"/>
<dbReference type="GO" id="GO:0015074">
    <property type="term" value="P:DNA integration"/>
    <property type="evidence" value="ECO:0007669"/>
    <property type="project" value="UniProtKB-KW"/>
</dbReference>
<dbReference type="Pfam" id="PF13495">
    <property type="entry name" value="Phage_int_SAM_4"/>
    <property type="match status" value="1"/>
</dbReference>
<dbReference type="SUPFAM" id="SSF56349">
    <property type="entry name" value="DNA breaking-rejoining enzymes"/>
    <property type="match status" value="1"/>
</dbReference>
<dbReference type="Proteomes" id="UP000619835">
    <property type="component" value="Unassembled WGS sequence"/>
</dbReference>
<dbReference type="GO" id="GO:0006310">
    <property type="term" value="P:DNA recombination"/>
    <property type="evidence" value="ECO:0007669"/>
    <property type="project" value="UniProtKB-KW"/>
</dbReference>
<reference evidence="7" key="1">
    <citation type="submission" date="2019-12" db="EMBL/GenBank/DDBJ databases">
        <title>Haloferax alexandrinus strain pws11.</title>
        <authorList>
            <person name="Verma D.K."/>
            <person name="Gopal K."/>
            <person name="Prasad E.S."/>
        </authorList>
    </citation>
    <scope>NUCLEOTIDE SEQUENCE</scope>
    <source>
        <strain evidence="7">Pws11</strain>
    </source>
</reference>
<dbReference type="InterPro" id="IPR044068">
    <property type="entry name" value="CB"/>
</dbReference>
<dbReference type="PROSITE" id="PS51898">
    <property type="entry name" value="TYR_RECOMBINASE"/>
    <property type="match status" value="1"/>
</dbReference>
<evidence type="ECO:0000256" key="4">
    <source>
        <dbReference type="PROSITE-ProRule" id="PRU01248"/>
    </source>
</evidence>
<evidence type="ECO:0000256" key="2">
    <source>
        <dbReference type="ARBA" id="ARBA00023125"/>
    </source>
</evidence>
<dbReference type="InterPro" id="IPR050090">
    <property type="entry name" value="Tyrosine_recombinase_XerCD"/>
</dbReference>
<proteinExistence type="predicted"/>
<feature type="domain" description="Tyr recombinase" evidence="5">
    <location>
        <begin position="120"/>
        <end position="302"/>
    </location>
</feature>
<evidence type="ECO:0000256" key="1">
    <source>
        <dbReference type="ARBA" id="ARBA00022908"/>
    </source>
</evidence>
<evidence type="ECO:0000313" key="7">
    <source>
        <dbReference type="EMBL" id="NLV03842.1"/>
    </source>
</evidence>
<name>A0A847TDP5_HALVO</name>
<dbReference type="InterPro" id="IPR002104">
    <property type="entry name" value="Integrase_catalytic"/>
</dbReference>
<accession>A0A847TDP5</accession>
<keyword evidence="3" id="KW-0233">DNA recombination</keyword>
<dbReference type="InterPro" id="IPR004107">
    <property type="entry name" value="Integrase_SAM-like_N"/>
</dbReference>
<dbReference type="Gene3D" id="1.10.150.130">
    <property type="match status" value="1"/>
</dbReference>
<dbReference type="GO" id="GO:0003677">
    <property type="term" value="F:DNA binding"/>
    <property type="evidence" value="ECO:0007669"/>
    <property type="project" value="UniProtKB-UniRule"/>
</dbReference>
<dbReference type="PANTHER" id="PTHR30349:SF92">
    <property type="entry name" value="SITE-SPECIFIC RECOMBINASE"/>
    <property type="match status" value="1"/>
</dbReference>
<dbReference type="PROSITE" id="PS51900">
    <property type="entry name" value="CB"/>
    <property type="match status" value="1"/>
</dbReference>
<evidence type="ECO:0000259" key="5">
    <source>
        <dbReference type="PROSITE" id="PS51898"/>
    </source>
</evidence>
<evidence type="ECO:0000256" key="3">
    <source>
        <dbReference type="ARBA" id="ARBA00023172"/>
    </source>
</evidence>
<dbReference type="InterPro" id="IPR011010">
    <property type="entry name" value="DNA_brk_join_enz"/>
</dbReference>
<dbReference type="InterPro" id="IPR013762">
    <property type="entry name" value="Integrase-like_cat_sf"/>
</dbReference>
<comment type="caution">
    <text evidence="7">The sequence shown here is derived from an EMBL/GenBank/DDBJ whole genome shotgun (WGS) entry which is preliminary data.</text>
</comment>
<evidence type="ECO:0000313" key="8">
    <source>
        <dbReference type="Proteomes" id="UP000619835"/>
    </source>
</evidence>
<keyword evidence="2 4" id="KW-0238">DNA-binding</keyword>
<dbReference type="InterPro" id="IPR010998">
    <property type="entry name" value="Integrase_recombinase_N"/>
</dbReference>
<dbReference type="EMBL" id="WOWC01000001">
    <property type="protein sequence ID" value="NLV03842.1"/>
    <property type="molecule type" value="Genomic_DNA"/>
</dbReference>
<protein>
    <submittedName>
        <fullName evidence="7">Tyrosine-type recombinase/integrase</fullName>
    </submittedName>
</protein>